<dbReference type="OrthoDB" id="1099576at2"/>
<dbReference type="PANTHER" id="PTHR30273">
    <property type="entry name" value="PERIPLASMIC SIGNAL SENSOR AND SIGMA FACTOR ACTIVATOR FECR-RELATED"/>
    <property type="match status" value="1"/>
</dbReference>
<feature type="domain" description="FecR N-terminal" evidence="2">
    <location>
        <begin position="19"/>
        <end position="60"/>
    </location>
</feature>
<dbReference type="InterPro" id="IPR006860">
    <property type="entry name" value="FecR"/>
</dbReference>
<feature type="domain" description="FecR protein" evidence="1">
    <location>
        <begin position="124"/>
        <end position="216"/>
    </location>
</feature>
<dbReference type="PANTHER" id="PTHR30273:SF2">
    <property type="entry name" value="PROTEIN FECR"/>
    <property type="match status" value="1"/>
</dbReference>
<dbReference type="InterPro" id="IPR012373">
    <property type="entry name" value="Ferrdict_sens_TM"/>
</dbReference>
<dbReference type="EMBL" id="PQGG01000030">
    <property type="protein sequence ID" value="POP52251.1"/>
    <property type="molecule type" value="Genomic_DNA"/>
</dbReference>
<name>A0A2S4HEY5_9GAMM</name>
<organism evidence="3 4">
    <name type="scientific">Zhongshania marina</name>
    <dbReference type="NCBI Taxonomy" id="2304603"/>
    <lineage>
        <taxon>Bacteria</taxon>
        <taxon>Pseudomonadati</taxon>
        <taxon>Pseudomonadota</taxon>
        <taxon>Gammaproteobacteria</taxon>
        <taxon>Cellvibrionales</taxon>
        <taxon>Spongiibacteraceae</taxon>
        <taxon>Zhongshania</taxon>
    </lineage>
</organism>
<dbReference type="InterPro" id="IPR032623">
    <property type="entry name" value="FecR_N"/>
</dbReference>
<comment type="caution">
    <text evidence="3">The sequence shown here is derived from an EMBL/GenBank/DDBJ whole genome shotgun (WGS) entry which is preliminary data.</text>
</comment>
<evidence type="ECO:0000313" key="4">
    <source>
        <dbReference type="Proteomes" id="UP000237222"/>
    </source>
</evidence>
<dbReference type="Pfam" id="PF04773">
    <property type="entry name" value="FecR"/>
    <property type="match status" value="1"/>
</dbReference>
<evidence type="ECO:0000313" key="3">
    <source>
        <dbReference type="EMBL" id="POP52251.1"/>
    </source>
</evidence>
<sequence length="330" mass="37019">MTDVEKTQDQAAVSKQHIKEAAEWYAALADETLAADIKPQWQHWISASSAHGEAWARIESVAKRFDQLRDDGIGTRAPASETLHSLQERRVTRRRTLKTMLVLAGIGSATWLSLSESPYLQMADYVSAKGEIKELALSDGSKAWLNTSSHMDVHYTTEQRLIHLLSGDIFIDTAADSNRPLIVETSHGRLRALGTRFSVAEEGGHTVLAVFEGRVEVDIGQGLNRIIDTGEQISFSKETWGVLRRADPARQAWVNHVLLANDIPLVDLLSQLERYRFGYIYVEPEVAQMRVMGSFPLDEPDVALEMLAASLDIRIDKPIPWWVHIRSKNK</sequence>
<dbReference type="Gene3D" id="2.60.120.1440">
    <property type="match status" value="1"/>
</dbReference>
<accession>A0A2S4HEY5</accession>
<dbReference type="Pfam" id="PF16220">
    <property type="entry name" value="DUF4880"/>
    <property type="match status" value="1"/>
</dbReference>
<gene>
    <name evidence="3" type="ORF">C0068_12785</name>
</gene>
<dbReference type="GO" id="GO:0016989">
    <property type="term" value="F:sigma factor antagonist activity"/>
    <property type="evidence" value="ECO:0007669"/>
    <property type="project" value="TreeGrafter"/>
</dbReference>
<evidence type="ECO:0000259" key="1">
    <source>
        <dbReference type="Pfam" id="PF04773"/>
    </source>
</evidence>
<dbReference type="PIRSF" id="PIRSF018266">
    <property type="entry name" value="FecR"/>
    <property type="match status" value="1"/>
</dbReference>
<dbReference type="Proteomes" id="UP000237222">
    <property type="component" value="Unassembled WGS sequence"/>
</dbReference>
<dbReference type="AlphaFoldDB" id="A0A2S4HEY5"/>
<proteinExistence type="predicted"/>
<evidence type="ECO:0000259" key="2">
    <source>
        <dbReference type="Pfam" id="PF16220"/>
    </source>
</evidence>
<reference evidence="3" key="1">
    <citation type="submission" date="2018-01" db="EMBL/GenBank/DDBJ databases">
        <authorList>
            <person name="Yu X.-D."/>
        </authorList>
    </citation>
    <scope>NUCLEOTIDE SEQUENCE</scope>
    <source>
        <strain evidence="3">ZX-21</strain>
    </source>
</reference>
<protein>
    <submittedName>
        <fullName evidence="3">Iron dicitrate transport regulator FecR</fullName>
    </submittedName>
</protein>
<dbReference type="RefSeq" id="WP_103684866.1">
    <property type="nucleotide sequence ID" value="NZ_PQGG01000030.1"/>
</dbReference>